<dbReference type="Pfam" id="PF07984">
    <property type="entry name" value="NTP_transf_7"/>
    <property type="match status" value="1"/>
</dbReference>
<dbReference type="GO" id="GO:0003723">
    <property type="term" value="F:RNA binding"/>
    <property type="evidence" value="ECO:0007669"/>
    <property type="project" value="TreeGrafter"/>
</dbReference>
<protein>
    <recommendedName>
        <fullName evidence="2">polynucleotide adenylyltransferase</fullName>
        <ecNumber evidence="2">2.7.7.19</ecNumber>
    </recommendedName>
</protein>
<dbReference type="Proteomes" id="UP000828236">
    <property type="component" value="Unassembled WGS sequence"/>
</dbReference>
<accession>A0A9D4P616</accession>
<evidence type="ECO:0000256" key="3">
    <source>
        <dbReference type="ARBA" id="ARBA00022679"/>
    </source>
</evidence>
<comment type="similarity">
    <text evidence="1">Belongs to the TENT family.</text>
</comment>
<organism evidence="5">
    <name type="scientific">Dermatophagoides farinae</name>
    <name type="common">American house dust mite</name>
    <dbReference type="NCBI Taxonomy" id="6954"/>
    <lineage>
        <taxon>Eukaryota</taxon>
        <taxon>Metazoa</taxon>
        <taxon>Ecdysozoa</taxon>
        <taxon>Arthropoda</taxon>
        <taxon>Chelicerata</taxon>
        <taxon>Arachnida</taxon>
        <taxon>Acari</taxon>
        <taxon>Acariformes</taxon>
        <taxon>Sarcoptiformes</taxon>
        <taxon>Astigmata</taxon>
        <taxon>Psoroptidia</taxon>
        <taxon>Analgoidea</taxon>
        <taxon>Pyroglyphidae</taxon>
        <taxon>Dermatophagoidinae</taxon>
        <taxon>Dermatophagoides</taxon>
    </lineage>
</organism>
<keyword evidence="3" id="KW-0808">Transferase</keyword>
<dbReference type="AlphaFoldDB" id="A0A9D4P616"/>
<evidence type="ECO:0000256" key="4">
    <source>
        <dbReference type="ARBA" id="ARBA00047933"/>
    </source>
</evidence>
<dbReference type="PANTHER" id="PTHR12974">
    <property type="entry name" value="PRION-LIKE- Q/N-RICH -DOMAIN-BEARING PROTEIN PROTEIN 44"/>
    <property type="match status" value="1"/>
</dbReference>
<evidence type="ECO:0000256" key="1">
    <source>
        <dbReference type="ARBA" id="ARBA00007631"/>
    </source>
</evidence>
<sequence>MFSQIIPFENDCESTDRQLISINHQTFDLRDKRFGILNPRQTKRLKKILKKEMSLIVDFDSETSFDKKITNYCAYPLHIFLQIIGQRLTENNITYRDIRLNGGAASYVLNNRNKTIYNDIDIIFNVNLQNESYFESIRKSIFKLLLDICAPNILEPDIRLIREQVLTKMVKISDNDTRWSLFSIKNFKGCTIEIKFVDKIRRQYEFSVDSFQIILDNVLDDPCIADTIICESVFGDYHEAIYHLNNKFIVTNSPEKIRGGGLFKYCFLLVRDFKPLCHETMKKLEPYMVSRFFIDFTYFECQRDKLCNYLLTHFGNDTMSKYHFLTIFCSVLKRSLKKNFNQKKIIKKYMEITTICFCTLLREFIDNHQFFDQHLTNEKPVNGYDSVNQCLNKELVVSNQTTRPILVTFVFDNIQPNISKLKRQQNLINFIKCHDNIYPKFGGYSFALLPAKIFHSINANNLHSKHEHLNHYIISYSTLYKMDHMFYKLNNENIYQHEIECNSNLFIDQCSSFNSIQNFIYEYQSNEILTKRLPDSLFPVDFSYSNITIDKFSQIPFSPPKNYRLCILNKTPIIYNESIESGIMNKSMIVNNIIKSLSSSSSSSSSQHSSCGSNVILHYDHSEETKISSYQKRPLLSINSWQQSITIPCDAINSSYPYQNVWNEYQIYSSPLSNQQQLISNTLYEPSSYYAYYQ</sequence>
<proteinExistence type="inferred from homology"/>
<dbReference type="PANTHER" id="PTHR12974:SF36">
    <property type="entry name" value="POLYNUCLEOTIDE ADENYLYLTRANSFERASE"/>
    <property type="match status" value="1"/>
</dbReference>
<reference evidence="5" key="1">
    <citation type="submission" date="2020-06" db="EMBL/GenBank/DDBJ databases">
        <authorList>
            <person name="Ji K."/>
            <person name="Li J."/>
        </authorList>
    </citation>
    <scope>NUCLEOTIDE SEQUENCE</scope>
    <source>
        <strain evidence="5">JKM2019</strain>
        <tissue evidence="5">Whole body</tissue>
    </source>
</reference>
<dbReference type="InterPro" id="IPR012937">
    <property type="entry name" value="TET5"/>
</dbReference>
<dbReference type="SMART" id="SM01153">
    <property type="entry name" value="DUF1693"/>
    <property type="match status" value="1"/>
</dbReference>
<dbReference type="OrthoDB" id="10065073at2759"/>
<reference evidence="5" key="2">
    <citation type="journal article" date="2021" name="World Allergy Organ. J.">
        <title>Chromosome-level assembly of Dermatophagoides farinae genome and transcriptome reveals two novel allergens Der f 37 and Der f 39.</title>
        <authorList>
            <person name="Chen J."/>
            <person name="Cai Z."/>
            <person name="Fan D."/>
            <person name="Hu J."/>
            <person name="Hou Y."/>
            <person name="He Y."/>
            <person name="Zhang Z."/>
            <person name="Zhao Z."/>
            <person name="Gao P."/>
            <person name="Hu W."/>
            <person name="Sun J."/>
            <person name="Li J."/>
            <person name="Ji K."/>
        </authorList>
    </citation>
    <scope>NUCLEOTIDE SEQUENCE</scope>
    <source>
        <strain evidence="5">JKM2019</strain>
    </source>
</reference>
<comment type="catalytic activity">
    <reaction evidence="4">
        <text>RNA(n) + ATP = RNA(n)-3'-adenine ribonucleotide + diphosphate</text>
        <dbReference type="Rhea" id="RHEA:11332"/>
        <dbReference type="Rhea" id="RHEA-COMP:14527"/>
        <dbReference type="Rhea" id="RHEA-COMP:17347"/>
        <dbReference type="ChEBI" id="CHEBI:30616"/>
        <dbReference type="ChEBI" id="CHEBI:33019"/>
        <dbReference type="ChEBI" id="CHEBI:140395"/>
        <dbReference type="ChEBI" id="CHEBI:173115"/>
        <dbReference type="EC" id="2.7.7.19"/>
    </reaction>
    <physiologicalReaction direction="left-to-right" evidence="4">
        <dbReference type="Rhea" id="RHEA:11333"/>
    </physiologicalReaction>
</comment>
<evidence type="ECO:0000256" key="2">
    <source>
        <dbReference type="ARBA" id="ARBA00012388"/>
    </source>
</evidence>
<dbReference type="GO" id="GO:1990817">
    <property type="term" value="F:poly(A) RNA polymerase activity"/>
    <property type="evidence" value="ECO:0007669"/>
    <property type="project" value="UniProtKB-EC"/>
</dbReference>
<dbReference type="GO" id="GO:0048255">
    <property type="term" value="P:mRNA stabilization"/>
    <property type="evidence" value="ECO:0007669"/>
    <property type="project" value="TreeGrafter"/>
</dbReference>
<dbReference type="EC" id="2.7.7.19" evidence="2"/>
<dbReference type="EMBL" id="SDOV01000001">
    <property type="protein sequence ID" value="KAH7644778.1"/>
    <property type="molecule type" value="Genomic_DNA"/>
</dbReference>
<evidence type="ECO:0000313" key="5">
    <source>
        <dbReference type="EMBL" id="KAH7644778.1"/>
    </source>
</evidence>
<gene>
    <name evidence="5" type="ORF">HUG17_0316</name>
</gene>
<name>A0A9D4P616_DERFA</name>
<comment type="caution">
    <text evidence="5">The sequence shown here is derived from an EMBL/GenBank/DDBJ whole genome shotgun (WGS) entry which is preliminary data.</text>
</comment>